<evidence type="ECO:0000313" key="3">
    <source>
        <dbReference type="Proteomes" id="UP001501638"/>
    </source>
</evidence>
<evidence type="ECO:0008006" key="4">
    <source>
        <dbReference type="Google" id="ProtNLM"/>
    </source>
</evidence>
<dbReference type="InterPro" id="IPR011990">
    <property type="entry name" value="TPR-like_helical_dom_sf"/>
</dbReference>
<proteinExistence type="predicted"/>
<organism evidence="2 3">
    <name type="scientific">Streptomyces macrosporus</name>
    <dbReference type="NCBI Taxonomy" id="44032"/>
    <lineage>
        <taxon>Bacteria</taxon>
        <taxon>Bacillati</taxon>
        <taxon>Actinomycetota</taxon>
        <taxon>Actinomycetes</taxon>
        <taxon>Kitasatosporales</taxon>
        <taxon>Streptomycetaceae</taxon>
        <taxon>Streptomyces</taxon>
    </lineage>
</organism>
<dbReference type="EMBL" id="BAAASZ010000014">
    <property type="protein sequence ID" value="GAA2433988.1"/>
    <property type="molecule type" value="Genomic_DNA"/>
</dbReference>
<dbReference type="Proteomes" id="UP001501638">
    <property type="component" value="Unassembled WGS sequence"/>
</dbReference>
<accession>A0ABN3JMG5</accession>
<gene>
    <name evidence="2" type="ORF">GCM10010405_16250</name>
</gene>
<feature type="region of interest" description="Disordered" evidence="1">
    <location>
        <begin position="479"/>
        <end position="502"/>
    </location>
</feature>
<name>A0ABN3JMG5_9ACTN</name>
<evidence type="ECO:0000256" key="1">
    <source>
        <dbReference type="SAM" id="MobiDB-lite"/>
    </source>
</evidence>
<dbReference type="SUPFAM" id="SSF48452">
    <property type="entry name" value="TPR-like"/>
    <property type="match status" value="1"/>
</dbReference>
<dbReference type="RefSeq" id="WP_344321431.1">
    <property type="nucleotide sequence ID" value="NZ_BAAASZ010000014.1"/>
</dbReference>
<keyword evidence="3" id="KW-1185">Reference proteome</keyword>
<reference evidence="2 3" key="1">
    <citation type="journal article" date="2019" name="Int. J. Syst. Evol. Microbiol.">
        <title>The Global Catalogue of Microorganisms (GCM) 10K type strain sequencing project: providing services to taxonomists for standard genome sequencing and annotation.</title>
        <authorList>
            <consortium name="The Broad Institute Genomics Platform"/>
            <consortium name="The Broad Institute Genome Sequencing Center for Infectious Disease"/>
            <person name="Wu L."/>
            <person name="Ma J."/>
        </authorList>
    </citation>
    <scope>NUCLEOTIDE SEQUENCE [LARGE SCALE GENOMIC DNA]</scope>
    <source>
        <strain evidence="2 3">JCM 6305</strain>
    </source>
</reference>
<sequence>MTKEPNTRLADLFGLTGWSKGELARLVNRQAAAMGHPQLATDTSRVRRWIDMGETPRDPVPKVLATLFTERLGRVVTIEDLGFGRSGPVGRRQSVHGLPWAPEQTAAVLTEFTGMDLMLNRRGLVGAGAALTAGSALTSAMYDWLRADPAPAAGLPRTNGPLIADPVSSDRYEAAPVGAEEIKALERSVEVFRAWDAARGGGLQRKAVVGQLNEVGGMLAYRHPAHIQRRLWGVAANLAVLAGWMSHDVGLEPTAQKYFVIAAHAAREGGDRPRAGEALSRAARQMVHLGRPDEALDLMKLARAGCGDRALPRTRAMLHTIEAWAQASMGRGQAMRRTLGEAEELFVSDRGDVPPPSWMQMFDEADLHGMQALAYRTLAEHEPAAARTAEKHAKEALRLRESGRERSKIFDYISLASACFIADDPEQADRYARLALVSIGNTSSHRTWDRLREMYRLTGRYAGYSGIEDLREEIERALPTAPKAPGRGSVPAPRRSGGSVHA</sequence>
<comment type="caution">
    <text evidence="2">The sequence shown here is derived from an EMBL/GenBank/DDBJ whole genome shotgun (WGS) entry which is preliminary data.</text>
</comment>
<evidence type="ECO:0000313" key="2">
    <source>
        <dbReference type="EMBL" id="GAA2433988.1"/>
    </source>
</evidence>
<dbReference type="Gene3D" id="1.25.40.10">
    <property type="entry name" value="Tetratricopeptide repeat domain"/>
    <property type="match status" value="1"/>
</dbReference>
<protein>
    <recommendedName>
        <fullName evidence="4">Regulatory protein</fullName>
    </recommendedName>
</protein>